<feature type="region of interest" description="Disordered" evidence="1">
    <location>
        <begin position="17"/>
        <end position="46"/>
    </location>
</feature>
<feature type="compositionally biased region" description="Polar residues" evidence="1">
    <location>
        <begin position="357"/>
        <end position="376"/>
    </location>
</feature>
<feature type="compositionally biased region" description="Low complexity" evidence="1">
    <location>
        <begin position="21"/>
        <end position="43"/>
    </location>
</feature>
<keyword evidence="3" id="KW-1185">Reference proteome</keyword>
<dbReference type="Ensembl" id="ENSSANT00000053222.1">
    <property type="protein sequence ID" value="ENSSANP00000050064.1"/>
    <property type="gene ID" value="ENSSANG00000025143.1"/>
</dbReference>
<feature type="compositionally biased region" description="Low complexity" evidence="1">
    <location>
        <begin position="377"/>
        <end position="388"/>
    </location>
</feature>
<feature type="region of interest" description="Disordered" evidence="1">
    <location>
        <begin position="355"/>
        <end position="388"/>
    </location>
</feature>
<feature type="compositionally biased region" description="Low complexity" evidence="1">
    <location>
        <begin position="433"/>
        <end position="451"/>
    </location>
</feature>
<protein>
    <submittedName>
        <fullName evidence="2">Chromatin modification-related protein eaf-1-like</fullName>
    </submittedName>
</protein>
<organism evidence="2 3">
    <name type="scientific">Sinocyclocheilus anshuiensis</name>
    <dbReference type="NCBI Taxonomy" id="1608454"/>
    <lineage>
        <taxon>Eukaryota</taxon>
        <taxon>Metazoa</taxon>
        <taxon>Chordata</taxon>
        <taxon>Craniata</taxon>
        <taxon>Vertebrata</taxon>
        <taxon>Euteleostomi</taxon>
        <taxon>Actinopterygii</taxon>
        <taxon>Neopterygii</taxon>
        <taxon>Teleostei</taxon>
        <taxon>Ostariophysi</taxon>
        <taxon>Cypriniformes</taxon>
        <taxon>Cyprinidae</taxon>
        <taxon>Cyprininae</taxon>
        <taxon>Sinocyclocheilus</taxon>
    </lineage>
</organism>
<feature type="compositionally biased region" description="Low complexity" evidence="1">
    <location>
        <begin position="317"/>
        <end position="334"/>
    </location>
</feature>
<gene>
    <name evidence="2" type="primary">LOC107695084</name>
</gene>
<evidence type="ECO:0000313" key="2">
    <source>
        <dbReference type="Ensembl" id="ENSSANP00000050064.1"/>
    </source>
</evidence>
<name>A0A671NYH1_9TELE</name>
<dbReference type="Proteomes" id="UP000472260">
    <property type="component" value="Unassembled WGS sequence"/>
</dbReference>
<feature type="compositionally biased region" description="Low complexity" evidence="1">
    <location>
        <begin position="254"/>
        <end position="274"/>
    </location>
</feature>
<proteinExistence type="predicted"/>
<feature type="region of interest" description="Disordered" evidence="1">
    <location>
        <begin position="416"/>
        <end position="451"/>
    </location>
</feature>
<feature type="region of interest" description="Disordered" evidence="1">
    <location>
        <begin position="225"/>
        <end position="338"/>
    </location>
</feature>
<reference evidence="2" key="2">
    <citation type="submission" date="2025-09" db="UniProtKB">
        <authorList>
            <consortium name="Ensembl"/>
        </authorList>
    </citation>
    <scope>IDENTIFICATION</scope>
</reference>
<reference evidence="2" key="1">
    <citation type="submission" date="2025-08" db="UniProtKB">
        <authorList>
            <consortium name="Ensembl"/>
        </authorList>
    </citation>
    <scope>IDENTIFICATION</scope>
</reference>
<accession>A0A671NYH1</accession>
<dbReference type="AlphaFoldDB" id="A0A671NYH1"/>
<evidence type="ECO:0000313" key="3">
    <source>
        <dbReference type="Proteomes" id="UP000472260"/>
    </source>
</evidence>
<feature type="compositionally biased region" description="Low complexity" evidence="1">
    <location>
        <begin position="98"/>
        <end position="115"/>
    </location>
</feature>
<evidence type="ECO:0000256" key="1">
    <source>
        <dbReference type="SAM" id="MobiDB-lite"/>
    </source>
</evidence>
<feature type="region of interest" description="Disordered" evidence="1">
    <location>
        <begin position="98"/>
        <end position="119"/>
    </location>
</feature>
<sequence>QWSSKQLQFGSKLFSVTRPLQNPSHSSVVQSSSQRPAQASYQSVAQTTVQQPAHASYQSVAQSSGLQAAHTSYQSVAQPSVLKPVQASYQSVSQTVRPQVAQVSSQQSPQASYSVTPPSSLQTALSRYQSAVQHGEQTVFRSLQAQGGQLYQVGAKLYSCQEYVLQPSYQLAAQPGWTEYQPPSRPASPSLAQSIKPVVQPSYQAPVNHVPPGPLQSTLQSTFRLAQLPEQPSYQPPVIPSRQPLAKHRLPSYGSVSQLSGLQSGPLRQLQQPGYQPLAKPRQDVYQPLVKPVQSSYKPSSKLEPSIYQPQMLPNHQSLAQSGQSGSQPQMLPSRQSLAQSGYLSPVIPVQSRYKPQVQSSYETVSQPGFQTSMPGQSGYQSVSRSSSQALVQPSSRFISSYESVSQSVQPGLQYPALNYQPVTNQNAPGPAQSSQHLSQSRSRLLQQVKS</sequence>